<dbReference type="InterPro" id="IPR005204">
    <property type="entry name" value="Hemocyanin_N"/>
</dbReference>
<protein>
    <submittedName>
        <fullName evidence="5">Hexamerin</fullName>
    </submittedName>
</protein>
<feature type="non-terminal residue" evidence="5">
    <location>
        <position position="1"/>
    </location>
</feature>
<dbReference type="PANTHER" id="PTHR11511">
    <property type="entry name" value="LARVAL STORAGE PROTEIN/PHENOLOXIDASE"/>
    <property type="match status" value="1"/>
</dbReference>
<reference evidence="5" key="2">
    <citation type="submission" date="2014-07" db="EMBL/GenBank/DDBJ databases">
        <authorList>
            <person name="Hull J."/>
        </authorList>
    </citation>
    <scope>NUCLEOTIDE SEQUENCE</scope>
</reference>
<dbReference type="AlphaFoldDB" id="A0A0A9XPI6"/>
<gene>
    <name evidence="5" type="primary">HEXA_0</name>
    <name evidence="5" type="ORF">CM83_77466</name>
</gene>
<name>A0A0A9XPI6_LYGHE</name>
<feature type="domain" description="Hemocyanin N-terminal" evidence="3">
    <location>
        <begin position="140"/>
        <end position="213"/>
    </location>
</feature>
<evidence type="ECO:0000313" key="5">
    <source>
        <dbReference type="EMBL" id="JAG22607.1"/>
    </source>
</evidence>
<dbReference type="SUPFAM" id="SSF81296">
    <property type="entry name" value="E set domains"/>
    <property type="match status" value="1"/>
</dbReference>
<dbReference type="Pfam" id="PF00372">
    <property type="entry name" value="Hemocyanin_M"/>
    <property type="match status" value="1"/>
</dbReference>
<dbReference type="Pfam" id="PF03723">
    <property type="entry name" value="Hemocyanin_C"/>
    <property type="match status" value="1"/>
</dbReference>
<dbReference type="PANTHER" id="PTHR11511:SF5">
    <property type="entry name" value="FAT-BODY PROTEIN 1-RELATED"/>
    <property type="match status" value="1"/>
</dbReference>
<dbReference type="Gene3D" id="1.10.1280.10">
    <property type="entry name" value="Di-copper center containing domain from catechol oxidase"/>
    <property type="match status" value="1"/>
</dbReference>
<dbReference type="InterPro" id="IPR036697">
    <property type="entry name" value="Hemocyanin_N_sf"/>
</dbReference>
<keyword evidence="1" id="KW-0758">Storage protein</keyword>
<sequence length="769" mass="89544">SSRSIVQSFIEIPVVGIRFFNNVGEFIFHFQRSLRDFRIPETRKRRPKPKRTLPDEDRGIDDWRMWSVAVGLLVIGWAGGSPQGGRILEDEKTGFAAKISNSHPIDQKKFDEYLIGYIDREDENFSIAKLKEEAKILKPAEAVEDVLNGKGFTKTGVFDLLDFDLRSQTTTIYNLLSAAPDWETLKKIVALLKNKTHPEMLKYALATAVYHHPKKFKMAPPNWFEIFPNYILPASTLRDLYRRKMKGVKDTVVYVNIANETVVGKNKYFNAFSETDPEAKLRYFRDDTTLSNMFLNWHLHFPNWREAGKNENVERWEDRGHLFYFFHQQLVSRYNLERISNRMEPVDGLSWSNVEMGRYVLDLLDYDGDPIPGRHAGHPSTQNTWWKRMEDVQTRQKRIGEAVDSNLVLSIKQQKLEPFYPGTELYQLGNMILGTDNSSHPEYYGSYFFDATDAVNILGKGDIADNKEPGFFFKMLTTLRDPIFFQLLENICSFFRSYTSTYLQEYKEIDKMYNYHGLSLDSVQVGHLSTYFDYEEIDVTKAIDLAPRETTDDIKYRAKILKLSHKPFAYDVTISLNNSYEGLANGEKTTKVMFRLFLGPENDWRGQKMEFELSKHYFVEIDRFPIELETGTNIVSRNSKDSSIYVDGELNYARVDDLIRLGRKTKKEWDLSFLKEIAFCGLPNNLMLPKGDAMGAKFRMIALITPFNVQPQNEHIREFKSFPLCGQPRYMDHWTGFPFDRIFSVHDDYFKSPFAINQVVNIFHQNNNS</sequence>
<dbReference type="PROSITE" id="PS00210">
    <property type="entry name" value="HEMOCYANIN_2"/>
    <property type="match status" value="1"/>
</dbReference>
<organism evidence="5">
    <name type="scientific">Lygus hesperus</name>
    <name type="common">Western plant bug</name>
    <dbReference type="NCBI Taxonomy" id="30085"/>
    <lineage>
        <taxon>Eukaryota</taxon>
        <taxon>Metazoa</taxon>
        <taxon>Ecdysozoa</taxon>
        <taxon>Arthropoda</taxon>
        <taxon>Hexapoda</taxon>
        <taxon>Insecta</taxon>
        <taxon>Pterygota</taxon>
        <taxon>Neoptera</taxon>
        <taxon>Paraneoptera</taxon>
        <taxon>Hemiptera</taxon>
        <taxon>Heteroptera</taxon>
        <taxon>Panheteroptera</taxon>
        <taxon>Cimicomorpha</taxon>
        <taxon>Miridae</taxon>
        <taxon>Mirini</taxon>
        <taxon>Lygus</taxon>
    </lineage>
</organism>
<dbReference type="Gene3D" id="2.60.40.1520">
    <property type="entry name" value="Hemocyanin, C-terminal domain"/>
    <property type="match status" value="1"/>
</dbReference>
<dbReference type="InterPro" id="IPR000896">
    <property type="entry name" value="Hemocyanin/hexamerin_mid_dom"/>
</dbReference>
<dbReference type="Pfam" id="PF03722">
    <property type="entry name" value="Hemocyanin_N"/>
    <property type="match status" value="1"/>
</dbReference>
<evidence type="ECO:0000259" key="3">
    <source>
        <dbReference type="Pfam" id="PF03722"/>
    </source>
</evidence>
<dbReference type="EMBL" id="GBHO01020997">
    <property type="protein sequence ID" value="JAG22607.1"/>
    <property type="molecule type" value="Transcribed_RNA"/>
</dbReference>
<dbReference type="InterPro" id="IPR014756">
    <property type="entry name" value="Ig_E-set"/>
</dbReference>
<dbReference type="Gene3D" id="1.20.1370.10">
    <property type="entry name" value="Hemocyanin, N-terminal domain"/>
    <property type="match status" value="1"/>
</dbReference>
<dbReference type="GO" id="GO:0045735">
    <property type="term" value="F:nutrient reservoir activity"/>
    <property type="evidence" value="ECO:0007669"/>
    <property type="project" value="UniProtKB-KW"/>
</dbReference>
<dbReference type="SUPFAM" id="SSF48050">
    <property type="entry name" value="Hemocyanin, N-terminal domain"/>
    <property type="match status" value="1"/>
</dbReference>
<dbReference type="InterPro" id="IPR008922">
    <property type="entry name" value="Di-copper_centre_dom_sf"/>
</dbReference>
<dbReference type="GO" id="GO:0005615">
    <property type="term" value="C:extracellular space"/>
    <property type="evidence" value="ECO:0007669"/>
    <property type="project" value="UniProtKB-ARBA"/>
</dbReference>
<dbReference type="SUPFAM" id="SSF48056">
    <property type="entry name" value="Di-copper centre-containing domain"/>
    <property type="match status" value="1"/>
</dbReference>
<dbReference type="InterPro" id="IPR037020">
    <property type="entry name" value="Hemocyanin_C_sf"/>
</dbReference>
<dbReference type="InterPro" id="IPR005203">
    <property type="entry name" value="Hemocyanin_C"/>
</dbReference>
<feature type="domain" description="Hemocyanin middle" evidence="2">
    <location>
        <begin position="224"/>
        <end position="495"/>
    </location>
</feature>
<evidence type="ECO:0000259" key="4">
    <source>
        <dbReference type="Pfam" id="PF03723"/>
    </source>
</evidence>
<reference evidence="5" key="1">
    <citation type="journal article" date="2014" name="PLoS ONE">
        <title>Transcriptome-Based Identification of ABC Transporters in the Western Tarnished Plant Bug Lygus hesperus.</title>
        <authorList>
            <person name="Hull J.J."/>
            <person name="Chaney K."/>
            <person name="Geib S.M."/>
            <person name="Fabrick J.A."/>
            <person name="Brent C.S."/>
            <person name="Walsh D."/>
            <person name="Lavine L.C."/>
        </authorList>
    </citation>
    <scope>NUCLEOTIDE SEQUENCE</scope>
</reference>
<accession>A0A0A9XPI6</accession>
<evidence type="ECO:0000259" key="2">
    <source>
        <dbReference type="Pfam" id="PF00372"/>
    </source>
</evidence>
<dbReference type="PRINTS" id="PR00187">
    <property type="entry name" value="HAEMOCYANIN"/>
</dbReference>
<proteinExistence type="predicted"/>
<feature type="domain" description="Hemocyanin C-terminal" evidence="4">
    <location>
        <begin position="513"/>
        <end position="764"/>
    </location>
</feature>
<evidence type="ECO:0000256" key="1">
    <source>
        <dbReference type="ARBA" id="ARBA00022761"/>
    </source>
</evidence>
<dbReference type="InterPro" id="IPR013788">
    <property type="entry name" value="Hemocyanin/hexamerin"/>
</dbReference>